<dbReference type="KEGG" id="sphi:TS85_00970"/>
<dbReference type="RefSeq" id="WP_044329859.1">
    <property type="nucleotide sequence ID" value="NZ_CP010836.1"/>
</dbReference>
<dbReference type="OrthoDB" id="7446528at2"/>
<name>A0A7U5CUM6_9SPHN</name>
<reference evidence="1 2" key="1">
    <citation type="journal article" date="2015" name="Int. J. Syst. Evol. Microbiol.">
        <title>Sphingomonas hengshuiensis sp. nov., isolated from lake wetland.</title>
        <authorList>
            <person name="Wei S."/>
            <person name="Wang T."/>
            <person name="Liu H."/>
            <person name="Zhang C."/>
            <person name="Guo J."/>
            <person name="Wang Q."/>
            <person name="Liang K."/>
            <person name="Zhang Z."/>
        </authorList>
    </citation>
    <scope>NUCLEOTIDE SEQUENCE [LARGE SCALE GENOMIC DNA]</scope>
    <source>
        <strain evidence="1 2">WHSC-8</strain>
    </source>
</reference>
<dbReference type="Proteomes" id="UP000032300">
    <property type="component" value="Chromosome"/>
</dbReference>
<keyword evidence="2" id="KW-1185">Reference proteome</keyword>
<dbReference type="AlphaFoldDB" id="A0A7U5CUM6"/>
<evidence type="ECO:0000313" key="2">
    <source>
        <dbReference type="Proteomes" id="UP000032300"/>
    </source>
</evidence>
<sequence>MPINLPTTPEIDALIDDVARGIENGVIKEPTDLKVTLDTEERRRLVAYIIRPFNFLKHAQRDPLATLDEVDIDQEGAIIHALTAYSVLRPGQALPEQVASFLAKHDLL</sequence>
<organism evidence="1 2">
    <name type="scientific">Sphingomonas hengshuiensis</name>
    <dbReference type="NCBI Taxonomy" id="1609977"/>
    <lineage>
        <taxon>Bacteria</taxon>
        <taxon>Pseudomonadati</taxon>
        <taxon>Pseudomonadota</taxon>
        <taxon>Alphaproteobacteria</taxon>
        <taxon>Sphingomonadales</taxon>
        <taxon>Sphingomonadaceae</taxon>
        <taxon>Sphingomonas</taxon>
    </lineage>
</organism>
<reference evidence="1 2" key="2">
    <citation type="submission" date="2015-02" db="EMBL/GenBank/DDBJ databases">
        <title>The complete genome of Sphingomonas hengshuiensis sp. WHSC-8 isolated from soil of Hengshui Lake.</title>
        <authorList>
            <person name="Wei S."/>
            <person name="Guo J."/>
            <person name="Su C."/>
            <person name="Wu R."/>
            <person name="Zhang Z."/>
            <person name="Liang K."/>
            <person name="Li H."/>
            <person name="Wang T."/>
            <person name="Liu H."/>
            <person name="Zhang C."/>
            <person name="Li Z."/>
            <person name="Wang Q."/>
            <person name="Meng J."/>
        </authorList>
    </citation>
    <scope>NUCLEOTIDE SEQUENCE [LARGE SCALE GENOMIC DNA]</scope>
    <source>
        <strain evidence="1 2">WHSC-8</strain>
    </source>
</reference>
<proteinExistence type="predicted"/>
<evidence type="ECO:0000313" key="1">
    <source>
        <dbReference type="EMBL" id="AJP70699.1"/>
    </source>
</evidence>
<accession>A0A7U5CUM6</accession>
<protein>
    <submittedName>
        <fullName evidence="1">Uncharacterized protein</fullName>
    </submittedName>
</protein>
<dbReference type="EMBL" id="CP010836">
    <property type="protein sequence ID" value="AJP70699.1"/>
    <property type="molecule type" value="Genomic_DNA"/>
</dbReference>
<gene>
    <name evidence="1" type="ORF">TS85_00970</name>
</gene>